<dbReference type="RefSeq" id="WP_377709055.1">
    <property type="nucleotide sequence ID" value="NZ_JBHSMP010000006.1"/>
</dbReference>
<sequence>MHRVIPVVALAIACSAAHAATDASMRDTCTLYGVGVGDMWEAVHEKHMTLEQLYDGLADALGKRKYYRMMAMNQAILDNPRYANKPALTVAVMETAECMQNPARLAAQYQ</sequence>
<feature type="chain" id="PRO_5045142125" description="DUF2388 domain-containing protein" evidence="1">
    <location>
        <begin position="20"/>
        <end position="110"/>
    </location>
</feature>
<dbReference type="EMBL" id="JBHSMP010000006">
    <property type="protein sequence ID" value="MFC5427560.1"/>
    <property type="molecule type" value="Genomic_DNA"/>
</dbReference>
<evidence type="ECO:0000313" key="3">
    <source>
        <dbReference type="Proteomes" id="UP001596103"/>
    </source>
</evidence>
<keyword evidence="3" id="KW-1185">Reference proteome</keyword>
<feature type="signal peptide" evidence="1">
    <location>
        <begin position="1"/>
        <end position="19"/>
    </location>
</feature>
<keyword evidence="1" id="KW-0732">Signal</keyword>
<protein>
    <recommendedName>
        <fullName evidence="4">DUF2388 domain-containing protein</fullName>
    </recommendedName>
</protein>
<dbReference type="Proteomes" id="UP001596103">
    <property type="component" value="Unassembled WGS sequence"/>
</dbReference>
<proteinExistence type="predicted"/>
<evidence type="ECO:0008006" key="4">
    <source>
        <dbReference type="Google" id="ProtNLM"/>
    </source>
</evidence>
<accession>A0ABW0J3E1</accession>
<comment type="caution">
    <text evidence="2">The sequence shown here is derived from an EMBL/GenBank/DDBJ whole genome shotgun (WGS) entry which is preliminary data.</text>
</comment>
<evidence type="ECO:0000313" key="2">
    <source>
        <dbReference type="EMBL" id="MFC5427560.1"/>
    </source>
</evidence>
<reference evidence="3" key="1">
    <citation type="journal article" date="2019" name="Int. J. Syst. Evol. Microbiol.">
        <title>The Global Catalogue of Microorganisms (GCM) 10K type strain sequencing project: providing services to taxonomists for standard genome sequencing and annotation.</title>
        <authorList>
            <consortium name="The Broad Institute Genomics Platform"/>
            <consortium name="The Broad Institute Genome Sequencing Center for Infectious Disease"/>
            <person name="Wu L."/>
            <person name="Ma J."/>
        </authorList>
    </citation>
    <scope>NUCLEOTIDE SEQUENCE [LARGE SCALE GENOMIC DNA]</scope>
    <source>
        <strain evidence="3">CCUG 56042</strain>
    </source>
</reference>
<evidence type="ECO:0000256" key="1">
    <source>
        <dbReference type="SAM" id="SignalP"/>
    </source>
</evidence>
<gene>
    <name evidence="2" type="ORF">ACFPTO_01855</name>
</gene>
<organism evidence="2 3">
    <name type="scientific">Paraburkholderia denitrificans</name>
    <dbReference type="NCBI Taxonomy" id="694025"/>
    <lineage>
        <taxon>Bacteria</taxon>
        <taxon>Pseudomonadati</taxon>
        <taxon>Pseudomonadota</taxon>
        <taxon>Betaproteobacteria</taxon>
        <taxon>Burkholderiales</taxon>
        <taxon>Burkholderiaceae</taxon>
        <taxon>Paraburkholderia</taxon>
    </lineage>
</organism>
<name>A0ABW0J3E1_9BURK</name>